<keyword evidence="1" id="KW-0812">Transmembrane</keyword>
<comment type="caution">
    <text evidence="2">The sequence shown here is derived from an EMBL/GenBank/DDBJ whole genome shotgun (WGS) entry which is preliminary data.</text>
</comment>
<keyword evidence="1" id="KW-1133">Transmembrane helix</keyword>
<name>A0A2A4WZE6_9GAMM</name>
<proteinExistence type="predicted"/>
<evidence type="ECO:0000313" key="3">
    <source>
        <dbReference type="Proteomes" id="UP000218767"/>
    </source>
</evidence>
<keyword evidence="1" id="KW-0472">Membrane</keyword>
<sequence>MSKNKAKKNSERGTYALCITTGLIVVGLGLGPLLGSVLASSAVGVAVGGIAAYLINNRKSSRKKQ</sequence>
<accession>A0A2A4WZE6</accession>
<evidence type="ECO:0000313" key="2">
    <source>
        <dbReference type="EMBL" id="PCI75199.1"/>
    </source>
</evidence>
<evidence type="ECO:0000256" key="1">
    <source>
        <dbReference type="SAM" id="Phobius"/>
    </source>
</evidence>
<dbReference type="AlphaFoldDB" id="A0A2A4WZE6"/>
<feature type="transmembrane region" description="Helical" evidence="1">
    <location>
        <begin position="37"/>
        <end position="55"/>
    </location>
</feature>
<gene>
    <name evidence="2" type="ORF">COB20_13415</name>
</gene>
<organism evidence="2 3">
    <name type="scientific">SAR86 cluster bacterium</name>
    <dbReference type="NCBI Taxonomy" id="2030880"/>
    <lineage>
        <taxon>Bacteria</taxon>
        <taxon>Pseudomonadati</taxon>
        <taxon>Pseudomonadota</taxon>
        <taxon>Gammaproteobacteria</taxon>
        <taxon>SAR86 cluster</taxon>
    </lineage>
</organism>
<reference evidence="3" key="1">
    <citation type="submission" date="2017-08" db="EMBL/GenBank/DDBJ databases">
        <title>A dynamic microbial community with high functional redundancy inhabits the cold, oxic subseafloor aquifer.</title>
        <authorList>
            <person name="Tully B.J."/>
            <person name="Wheat C.G."/>
            <person name="Glazer B.T."/>
            <person name="Huber J.A."/>
        </authorList>
    </citation>
    <scope>NUCLEOTIDE SEQUENCE [LARGE SCALE GENOMIC DNA]</scope>
</reference>
<feature type="transmembrane region" description="Helical" evidence="1">
    <location>
        <begin position="12"/>
        <end position="31"/>
    </location>
</feature>
<dbReference type="EMBL" id="NVUL01000080">
    <property type="protein sequence ID" value="PCI75199.1"/>
    <property type="molecule type" value="Genomic_DNA"/>
</dbReference>
<protein>
    <submittedName>
        <fullName evidence="2">Uncharacterized protein</fullName>
    </submittedName>
</protein>
<dbReference type="Proteomes" id="UP000218767">
    <property type="component" value="Unassembled WGS sequence"/>
</dbReference>